<feature type="transmembrane region" description="Helical" evidence="7">
    <location>
        <begin position="35"/>
        <end position="52"/>
    </location>
</feature>
<evidence type="ECO:0000256" key="7">
    <source>
        <dbReference type="RuleBase" id="RU363032"/>
    </source>
</evidence>
<keyword evidence="6 7" id="KW-0472">Membrane</keyword>
<dbReference type="GO" id="GO:0005886">
    <property type="term" value="C:plasma membrane"/>
    <property type="evidence" value="ECO:0007669"/>
    <property type="project" value="UniProtKB-SubCell"/>
</dbReference>
<organism evidence="9 10">
    <name type="scientific">Olsenella uli (strain ATCC 49627 / DSM 7084 / CCUG 31166 / CIP 109912 / JCM 12494 / LMG 11480 / NCIMB 702895 / VPI D76D-27C)</name>
    <name type="common">Lactobacillus uli</name>
    <dbReference type="NCBI Taxonomy" id="633147"/>
    <lineage>
        <taxon>Bacteria</taxon>
        <taxon>Bacillati</taxon>
        <taxon>Actinomycetota</taxon>
        <taxon>Coriobacteriia</taxon>
        <taxon>Coriobacteriales</taxon>
        <taxon>Atopobiaceae</taxon>
        <taxon>Olsenella</taxon>
    </lineage>
</organism>
<evidence type="ECO:0000256" key="1">
    <source>
        <dbReference type="ARBA" id="ARBA00004141"/>
    </source>
</evidence>
<dbReference type="GeneID" id="78511650"/>
<feature type="transmembrane region" description="Helical" evidence="7">
    <location>
        <begin position="230"/>
        <end position="248"/>
    </location>
</feature>
<evidence type="ECO:0000313" key="10">
    <source>
        <dbReference type="Proteomes" id="UP000000333"/>
    </source>
</evidence>
<dbReference type="SUPFAM" id="SSF161098">
    <property type="entry name" value="MetI-like"/>
    <property type="match status" value="1"/>
</dbReference>
<dbReference type="CDD" id="cd06261">
    <property type="entry name" value="TM_PBP2"/>
    <property type="match status" value="1"/>
</dbReference>
<comment type="similarity">
    <text evidence="2">Belongs to the binding-protein-dependent transport system permease family. HisMQ subfamily.</text>
</comment>
<dbReference type="AlphaFoldDB" id="E1QY39"/>
<dbReference type="PROSITE" id="PS50928">
    <property type="entry name" value="ABC_TM1"/>
    <property type="match status" value="1"/>
</dbReference>
<evidence type="ECO:0000256" key="2">
    <source>
        <dbReference type="ARBA" id="ARBA00010072"/>
    </source>
</evidence>
<evidence type="ECO:0000256" key="4">
    <source>
        <dbReference type="ARBA" id="ARBA00022970"/>
    </source>
</evidence>
<evidence type="ECO:0000256" key="3">
    <source>
        <dbReference type="ARBA" id="ARBA00022692"/>
    </source>
</evidence>
<dbReference type="EMBL" id="CP002106">
    <property type="protein sequence ID" value="ADK67303.1"/>
    <property type="molecule type" value="Genomic_DNA"/>
</dbReference>
<evidence type="ECO:0000256" key="5">
    <source>
        <dbReference type="ARBA" id="ARBA00022989"/>
    </source>
</evidence>
<dbReference type="InterPro" id="IPR043429">
    <property type="entry name" value="ArtM/GltK/GlnP/TcyL/YhdX-like"/>
</dbReference>
<dbReference type="GO" id="GO:0055085">
    <property type="term" value="P:transmembrane transport"/>
    <property type="evidence" value="ECO:0007669"/>
    <property type="project" value="InterPro"/>
</dbReference>
<evidence type="ECO:0000313" key="9">
    <source>
        <dbReference type="EMBL" id="ADK67303.1"/>
    </source>
</evidence>
<feature type="transmembrane region" description="Helical" evidence="7">
    <location>
        <begin position="164"/>
        <end position="194"/>
    </location>
</feature>
<reference evidence="9 10" key="1">
    <citation type="journal article" date="2010" name="Stand. Genomic Sci.">
        <title>Complete genome sequence of Olsenella uli type strain (VPI D76D-27C).</title>
        <authorList>
            <person name="Goker M."/>
            <person name="Held B."/>
            <person name="Lucas S."/>
            <person name="Nolan M."/>
            <person name="Yasawong M."/>
            <person name="Glavina Del Rio T."/>
            <person name="Tice H."/>
            <person name="Cheng J.F."/>
            <person name="Bruce D."/>
            <person name="Detter J.C."/>
            <person name="Tapia R."/>
            <person name="Han C."/>
            <person name="Goodwin L."/>
            <person name="Pitluck S."/>
            <person name="Liolios K."/>
            <person name="Ivanova N."/>
            <person name="Mavromatis K."/>
            <person name="Mikhailova N."/>
            <person name="Pati A."/>
            <person name="Chen A."/>
            <person name="Palaniappan K."/>
            <person name="Land M."/>
            <person name="Hauser L."/>
            <person name="Chang Y.J."/>
            <person name="Jeffries C.D."/>
            <person name="Rohde M."/>
            <person name="Sikorski J."/>
            <person name="Pukall R."/>
            <person name="Woyke T."/>
            <person name="Bristow J."/>
            <person name="Eisen J.A."/>
            <person name="Markowitz V."/>
            <person name="Hugenholtz P."/>
            <person name="Kyrpides N.C."/>
            <person name="Klenk H.P."/>
            <person name="Lapidus A."/>
        </authorList>
    </citation>
    <scope>NUCLEOTIDE SEQUENCE [LARGE SCALE GENOMIC DNA]</scope>
    <source>
        <strain evidence="10">ATCC 49627 / DSM 7084 / CIP 109912 / JCM 12494 / NCIMB 702895 / VPI D76D-27C</strain>
    </source>
</reference>
<dbReference type="InterPro" id="IPR035906">
    <property type="entry name" value="MetI-like_sf"/>
</dbReference>
<feature type="domain" description="ABC transmembrane type-1" evidence="8">
    <location>
        <begin position="170"/>
        <end position="381"/>
    </location>
</feature>
<evidence type="ECO:0000256" key="6">
    <source>
        <dbReference type="ARBA" id="ARBA00023136"/>
    </source>
</evidence>
<feature type="transmembrane region" description="Helical" evidence="7">
    <location>
        <begin position="363"/>
        <end position="381"/>
    </location>
</feature>
<keyword evidence="10" id="KW-1185">Reference proteome</keyword>
<name>E1QY39_OLSUV</name>
<dbReference type="GO" id="GO:0006865">
    <property type="term" value="P:amino acid transport"/>
    <property type="evidence" value="ECO:0007669"/>
    <property type="project" value="UniProtKB-KW"/>
</dbReference>
<dbReference type="InterPro" id="IPR000515">
    <property type="entry name" value="MetI-like"/>
</dbReference>
<dbReference type="RefSeq" id="WP_013251055.1">
    <property type="nucleotide sequence ID" value="NC_014363.1"/>
</dbReference>
<dbReference type="PANTHER" id="PTHR30614:SF20">
    <property type="entry name" value="GLUTAMINE TRANSPORT SYSTEM PERMEASE PROTEIN GLNP"/>
    <property type="match status" value="1"/>
</dbReference>
<keyword evidence="5 7" id="KW-1133">Transmembrane helix</keyword>
<dbReference type="HOGENOM" id="CLU_693902_0_0_11"/>
<evidence type="ECO:0000259" key="8">
    <source>
        <dbReference type="PROSITE" id="PS50928"/>
    </source>
</evidence>
<accession>E1QY39</accession>
<feature type="transmembrane region" description="Helical" evidence="7">
    <location>
        <begin position="112"/>
        <end position="144"/>
    </location>
</feature>
<gene>
    <name evidence="9" type="ordered locus">Olsu_0171</name>
</gene>
<sequence>MSASQEGPEPANDPAAMPIPRRDGPVGFVLADHRYVFLGTSVIALAGMWLSMQPRSHMSFLAGVYAVEVGMYYALLAFLAVAGVALANKLLRWRDYARTSPFVRPAARRAERIASCLVVLITCVLFVDRVVMGFSAIVSAAIASDTNPQDFLSGAVYMVFEGRAIFAQGIATTVELALFGTVIAFFLAIFLVFLRIQQIDRPDNDAVRFLKVLGVGFARVYSSVVRGTPMMVQSLLIYFAGFAVLRGTGMSTTQIGSVWTTFVAGLVTISLNSTAYMMEVLRGGIEAVDAGQTEAARSLGLSQWQAMTKVVFPQGIKNAIPALSNELVVNIKDSSVLSVIGVFDLMFATTTVAGIYYRQLEVYAVATLCYLILTMIASKLLSIMAHHLDVSAPGPVLSTSDATSTAGTAGGKADPNKVKLAVAHKRARRRGAGITAPGR</sequence>
<dbReference type="KEGG" id="ols:Olsu_0171"/>
<feature type="transmembrane region" description="Helical" evidence="7">
    <location>
        <begin position="336"/>
        <end position="357"/>
    </location>
</feature>
<keyword evidence="7" id="KW-0813">Transport</keyword>
<dbReference type="eggNOG" id="COG0765">
    <property type="taxonomic scope" value="Bacteria"/>
</dbReference>
<protein>
    <submittedName>
        <fullName evidence="9">Polar amino acid ABC transporter, inner membrane subunit</fullName>
    </submittedName>
</protein>
<dbReference type="PANTHER" id="PTHR30614">
    <property type="entry name" value="MEMBRANE COMPONENT OF AMINO ACID ABC TRANSPORTER"/>
    <property type="match status" value="1"/>
</dbReference>
<feature type="transmembrane region" description="Helical" evidence="7">
    <location>
        <begin position="72"/>
        <end position="91"/>
    </location>
</feature>
<dbReference type="STRING" id="633147.Olsu_0171"/>
<keyword evidence="3 7" id="KW-0812">Transmembrane</keyword>
<proteinExistence type="inferred from homology"/>
<comment type="subcellular location">
    <subcellularLocation>
        <location evidence="7">Cell membrane</location>
        <topology evidence="7">Multi-pass membrane protein</topology>
    </subcellularLocation>
    <subcellularLocation>
        <location evidence="1">Membrane</location>
        <topology evidence="1">Multi-pass membrane protein</topology>
    </subcellularLocation>
</comment>
<dbReference type="Pfam" id="PF00528">
    <property type="entry name" value="BPD_transp_1"/>
    <property type="match status" value="1"/>
</dbReference>
<dbReference type="Gene3D" id="1.10.3720.10">
    <property type="entry name" value="MetI-like"/>
    <property type="match status" value="1"/>
</dbReference>
<dbReference type="Proteomes" id="UP000000333">
    <property type="component" value="Chromosome"/>
</dbReference>
<keyword evidence="4" id="KW-0029">Amino-acid transport</keyword>